<dbReference type="RefSeq" id="WP_169276401.1">
    <property type="nucleotide sequence ID" value="NZ_JAAIIH010000023.1"/>
</dbReference>
<sequence>MIQTQTTDAPASTFGQRLQRCRKAQRIGAEKLADMVNAEYGEGTTTRGKITLIETGRKVEGVTLAETLRYAHVLGVSPLCLIIDLEQPFLPADFPGFEGLRNYQALRRFNGYMGFHMTVPDCMEKAARICCLLEAARDERARALMKLATLRHVEMQQDNATRRGVPEDLNLPPAFGLPLSAKELDDCVWGLRTAWRGFTEHRSELLEQGVIIPDAGTDALGAIAAEFAEANVTRLDSIIQSYLEDPPKWSEDASSRDMPSWGDLL</sequence>
<gene>
    <name evidence="1" type="ORF">G1C96_1917</name>
</gene>
<dbReference type="CDD" id="cd00093">
    <property type="entry name" value="HTH_XRE"/>
    <property type="match status" value="1"/>
</dbReference>
<name>A0A7Y0I0C5_9BIFI</name>
<accession>A0A7Y0I0C5</accession>
<dbReference type="InterPro" id="IPR010982">
    <property type="entry name" value="Lambda_DNA-bd_dom_sf"/>
</dbReference>
<dbReference type="InterPro" id="IPR001387">
    <property type="entry name" value="Cro/C1-type_HTH"/>
</dbReference>
<dbReference type="EMBL" id="JAAIIH010000023">
    <property type="protein sequence ID" value="NMN01328.1"/>
    <property type="molecule type" value="Genomic_DNA"/>
</dbReference>
<protein>
    <submittedName>
        <fullName evidence="1">Uncharacterized protein</fullName>
    </submittedName>
</protein>
<reference evidence="1 2" key="1">
    <citation type="submission" date="2020-02" db="EMBL/GenBank/DDBJ databases">
        <title>Characterization of phylogenetic diversity of novel bifidobacterial species isolated in Czech ZOOs.</title>
        <authorList>
            <person name="Lugli G.A."/>
            <person name="Vera N.B."/>
            <person name="Ventura M."/>
        </authorList>
    </citation>
    <scope>NUCLEOTIDE SEQUENCE [LARGE SCALE GENOMIC DNA]</scope>
    <source>
        <strain evidence="1 2">DSM 109958</strain>
    </source>
</reference>
<dbReference type="AlphaFoldDB" id="A0A7Y0I0C5"/>
<dbReference type="Proteomes" id="UP000588277">
    <property type="component" value="Unassembled WGS sequence"/>
</dbReference>
<dbReference type="GO" id="GO:0003677">
    <property type="term" value="F:DNA binding"/>
    <property type="evidence" value="ECO:0007669"/>
    <property type="project" value="InterPro"/>
</dbReference>
<dbReference type="SUPFAM" id="SSF47413">
    <property type="entry name" value="lambda repressor-like DNA-binding domains"/>
    <property type="match status" value="1"/>
</dbReference>
<organism evidence="1 2">
    <name type="scientific">Bifidobacterium moraviense</name>
    <dbReference type="NCBI Taxonomy" id="2675323"/>
    <lineage>
        <taxon>Bacteria</taxon>
        <taxon>Bacillati</taxon>
        <taxon>Actinomycetota</taxon>
        <taxon>Actinomycetes</taxon>
        <taxon>Bifidobacteriales</taxon>
        <taxon>Bifidobacteriaceae</taxon>
        <taxon>Bifidobacterium</taxon>
    </lineage>
</organism>
<evidence type="ECO:0000313" key="1">
    <source>
        <dbReference type="EMBL" id="NMN01328.1"/>
    </source>
</evidence>
<comment type="caution">
    <text evidence="1">The sequence shown here is derived from an EMBL/GenBank/DDBJ whole genome shotgun (WGS) entry which is preliminary data.</text>
</comment>
<proteinExistence type="predicted"/>
<dbReference type="Gene3D" id="1.10.260.40">
    <property type="entry name" value="lambda repressor-like DNA-binding domains"/>
    <property type="match status" value="1"/>
</dbReference>
<evidence type="ECO:0000313" key="2">
    <source>
        <dbReference type="Proteomes" id="UP000588277"/>
    </source>
</evidence>
<keyword evidence="2" id="KW-1185">Reference proteome</keyword>